<dbReference type="InterPro" id="IPR036689">
    <property type="entry name" value="ESAT-6-like_sf"/>
</dbReference>
<name>A0A542ZH59_9MICO</name>
<gene>
    <name evidence="3" type="ORF">FB474_1078</name>
</gene>
<organism evidence="3 4">
    <name type="scientific">Oryzihumus leptocrescens</name>
    <dbReference type="NCBI Taxonomy" id="297536"/>
    <lineage>
        <taxon>Bacteria</taxon>
        <taxon>Bacillati</taxon>
        <taxon>Actinomycetota</taxon>
        <taxon>Actinomycetes</taxon>
        <taxon>Micrococcales</taxon>
        <taxon>Intrasporangiaceae</taxon>
        <taxon>Oryzihumus</taxon>
    </lineage>
</organism>
<dbReference type="Proteomes" id="UP000319514">
    <property type="component" value="Unassembled WGS sequence"/>
</dbReference>
<keyword evidence="4" id="KW-1185">Reference proteome</keyword>
<dbReference type="OrthoDB" id="3253863at2"/>
<dbReference type="Gene3D" id="1.10.287.1060">
    <property type="entry name" value="ESAT-6-like"/>
    <property type="match status" value="1"/>
</dbReference>
<reference evidence="3 4" key="1">
    <citation type="submission" date="2019-06" db="EMBL/GenBank/DDBJ databases">
        <title>Sequencing the genomes of 1000 actinobacteria strains.</title>
        <authorList>
            <person name="Klenk H.-P."/>
        </authorList>
    </citation>
    <scope>NUCLEOTIDE SEQUENCE [LARGE SCALE GENOMIC DNA]</scope>
    <source>
        <strain evidence="3 4">DSM 18082</strain>
    </source>
</reference>
<dbReference type="AlphaFoldDB" id="A0A542ZH59"/>
<evidence type="ECO:0000256" key="1">
    <source>
        <dbReference type="RuleBase" id="RU362001"/>
    </source>
</evidence>
<dbReference type="RefSeq" id="WP_141787696.1">
    <property type="nucleotide sequence ID" value="NZ_BAAAKX010000004.1"/>
</dbReference>
<sequence length="103" mass="11160">MAGEVSAADGAIDRGAKIISDTRDQLNSELSALRGKLAGIGAQWKGSGSTSFQSAMNRWDEDSRKIIDALNRFESNLRSSQSTYTQRDDSAQSSFSKLQSRLG</sequence>
<dbReference type="InterPro" id="IPR010310">
    <property type="entry name" value="T7SS_ESAT-6-like"/>
</dbReference>
<dbReference type="NCBIfam" id="TIGR03930">
    <property type="entry name" value="WXG100_ESAT6"/>
    <property type="match status" value="1"/>
</dbReference>
<feature type="region of interest" description="Disordered" evidence="2">
    <location>
        <begin position="78"/>
        <end position="103"/>
    </location>
</feature>
<evidence type="ECO:0000313" key="3">
    <source>
        <dbReference type="EMBL" id="TQL59712.1"/>
    </source>
</evidence>
<protein>
    <recommendedName>
        <fullName evidence="1">ESAT-6-like protein</fullName>
    </recommendedName>
</protein>
<evidence type="ECO:0000313" key="4">
    <source>
        <dbReference type="Proteomes" id="UP000319514"/>
    </source>
</evidence>
<dbReference type="Pfam" id="PF06013">
    <property type="entry name" value="WXG100"/>
    <property type="match status" value="1"/>
</dbReference>
<evidence type="ECO:0000256" key="2">
    <source>
        <dbReference type="SAM" id="MobiDB-lite"/>
    </source>
</evidence>
<dbReference type="SUPFAM" id="SSF140453">
    <property type="entry name" value="EsxAB dimer-like"/>
    <property type="match status" value="1"/>
</dbReference>
<dbReference type="EMBL" id="VFOQ01000001">
    <property type="protein sequence ID" value="TQL59712.1"/>
    <property type="molecule type" value="Genomic_DNA"/>
</dbReference>
<comment type="similarity">
    <text evidence="1">Belongs to the WXG100 family.</text>
</comment>
<comment type="caution">
    <text evidence="3">The sequence shown here is derived from an EMBL/GenBank/DDBJ whole genome shotgun (WGS) entry which is preliminary data.</text>
</comment>
<proteinExistence type="inferred from homology"/>
<accession>A0A542ZH59</accession>